<keyword evidence="1" id="KW-0812">Transmembrane</keyword>
<feature type="transmembrane region" description="Helical" evidence="1">
    <location>
        <begin position="115"/>
        <end position="136"/>
    </location>
</feature>
<accession>A0A7Y0AG44</accession>
<dbReference type="RefSeq" id="WP_169532191.1">
    <property type="nucleotide sequence ID" value="NZ_JABBGH010000002.1"/>
</dbReference>
<comment type="caution">
    <text evidence="2">The sequence shown here is derived from an EMBL/GenBank/DDBJ whole genome shotgun (WGS) entry which is preliminary data.</text>
</comment>
<feature type="transmembrane region" description="Helical" evidence="1">
    <location>
        <begin position="288"/>
        <end position="306"/>
    </location>
</feature>
<dbReference type="Proteomes" id="UP000559626">
    <property type="component" value="Unassembled WGS sequence"/>
</dbReference>
<feature type="transmembrane region" description="Helical" evidence="1">
    <location>
        <begin position="198"/>
        <end position="214"/>
    </location>
</feature>
<evidence type="ECO:0008006" key="4">
    <source>
        <dbReference type="Google" id="ProtNLM"/>
    </source>
</evidence>
<name>A0A7Y0AG44_9BACT</name>
<proteinExistence type="predicted"/>
<organism evidence="2 3">
    <name type="scientific">Hymenobacter polaris</name>
    <dbReference type="NCBI Taxonomy" id="2682546"/>
    <lineage>
        <taxon>Bacteria</taxon>
        <taxon>Pseudomonadati</taxon>
        <taxon>Bacteroidota</taxon>
        <taxon>Cytophagia</taxon>
        <taxon>Cytophagales</taxon>
        <taxon>Hymenobacteraceae</taxon>
        <taxon>Hymenobacter</taxon>
    </lineage>
</organism>
<sequence>MKTWLLLLALLLGTAFSLWLSPAPQGAPDVEYWGEYVRVAPGLGFVLNHDSQGYIDAARYPSQLLRPGEVRQSRPLYILLGTAVGYPLATGLRLGSQLGLLPPWWPETTCYWGFYGGYVLLNALALLASLGLLRWLVAALAGCPARRWVFWPLAWVLVANPITKAFFWTAHQQMLAFLVPLFCLALALWVARRPAPGWLYAAALSAALGVLPLLYGSFGLAWPALAFGLGAASLVHPRARAARFSARLAGQLLLSLALFAAPTLLWIGLLRLHGTTYYNHEAVRYHQLVWLLEACHLPLAGYLALVGRRLAEYLGSLQLIAGWLLLGLGLLAATWWRTRRVRPAQALLPALPGRALAFTFACFGGFFALLGYYPERLAYTLLPLVLCLLAGLLPHWPPRRARWLALAGAAGWYGYVLLSYGPFS</sequence>
<feature type="transmembrane region" description="Helical" evidence="1">
    <location>
        <begin position="174"/>
        <end position="191"/>
    </location>
</feature>
<feature type="transmembrane region" description="Helical" evidence="1">
    <location>
        <begin position="248"/>
        <end position="268"/>
    </location>
</feature>
<feature type="transmembrane region" description="Helical" evidence="1">
    <location>
        <begin position="380"/>
        <end position="397"/>
    </location>
</feature>
<dbReference type="AlphaFoldDB" id="A0A7Y0AG44"/>
<keyword evidence="1" id="KW-0472">Membrane</keyword>
<feature type="transmembrane region" description="Helical" evidence="1">
    <location>
        <begin position="313"/>
        <end position="335"/>
    </location>
</feature>
<feature type="transmembrane region" description="Helical" evidence="1">
    <location>
        <begin position="355"/>
        <end position="373"/>
    </location>
</feature>
<reference evidence="2 3" key="1">
    <citation type="submission" date="2020-04" db="EMBL/GenBank/DDBJ databases">
        <title>Hymenobacter polaris sp. nov., isolated from Arctic soil.</title>
        <authorList>
            <person name="Dahal R.H."/>
        </authorList>
    </citation>
    <scope>NUCLEOTIDE SEQUENCE [LARGE SCALE GENOMIC DNA]</scope>
    <source>
        <strain evidence="2 3">RP-2-7</strain>
    </source>
</reference>
<feature type="transmembrane region" description="Helical" evidence="1">
    <location>
        <begin position="403"/>
        <end position="423"/>
    </location>
</feature>
<feature type="transmembrane region" description="Helical" evidence="1">
    <location>
        <begin position="148"/>
        <end position="168"/>
    </location>
</feature>
<protein>
    <recommendedName>
        <fullName evidence="4">Glycosyltransferase RgtA/B/C/D-like domain-containing protein</fullName>
    </recommendedName>
</protein>
<dbReference type="EMBL" id="JABBGH010000002">
    <property type="protein sequence ID" value="NML66557.1"/>
    <property type="molecule type" value="Genomic_DNA"/>
</dbReference>
<keyword evidence="3" id="KW-1185">Reference proteome</keyword>
<evidence type="ECO:0000313" key="2">
    <source>
        <dbReference type="EMBL" id="NML66557.1"/>
    </source>
</evidence>
<evidence type="ECO:0000256" key="1">
    <source>
        <dbReference type="SAM" id="Phobius"/>
    </source>
</evidence>
<feature type="transmembrane region" description="Helical" evidence="1">
    <location>
        <begin position="220"/>
        <end position="236"/>
    </location>
</feature>
<keyword evidence="1" id="KW-1133">Transmembrane helix</keyword>
<gene>
    <name evidence="2" type="ORF">HHL22_15215</name>
</gene>
<evidence type="ECO:0000313" key="3">
    <source>
        <dbReference type="Proteomes" id="UP000559626"/>
    </source>
</evidence>